<keyword evidence="1" id="KW-0472">Membrane</keyword>
<sequence>MKLKRQQRGLTFVGLIIVGTLLALAGIVAAQVFPTYLEYMAVQKAVQKAAAGDTVAEVRSIFDKAATIDDIKTISGKDLTVGKQGDRVVVSFDYTREIHLAGPGWLVMKYKGSSQ</sequence>
<dbReference type="Pfam" id="PF16137">
    <property type="entry name" value="DUF4845"/>
    <property type="match status" value="1"/>
</dbReference>
<dbReference type="Proteomes" id="UP000028878">
    <property type="component" value="Unassembled WGS sequence"/>
</dbReference>
<dbReference type="EMBL" id="CCAE010000001">
    <property type="protein sequence ID" value="CDN85656.1"/>
    <property type="molecule type" value="Genomic_DNA"/>
</dbReference>
<dbReference type="AlphaFoldDB" id="A0A1L1PHW8"/>
<evidence type="ECO:0000313" key="1">
    <source>
        <dbReference type="EMBL" id="CDN85656.1"/>
    </source>
</evidence>
<protein>
    <submittedName>
        <fullName evidence="1">Putative transmembrane protein</fullName>
    </submittedName>
</protein>
<dbReference type="InterPro" id="IPR032314">
    <property type="entry name" value="DUF4845"/>
</dbReference>
<gene>
    <name evidence="1" type="ORF">BN948_00047</name>
</gene>
<accession>A0A1L1PHW8</accession>
<proteinExistence type="predicted"/>
<name>A0A1L1PHW8_HYDIT</name>
<keyword evidence="2" id="KW-1185">Reference proteome</keyword>
<organism evidence="1 2">
    <name type="scientific">Hydrogenophaga intermedia</name>
    <dbReference type="NCBI Taxonomy" id="65786"/>
    <lineage>
        <taxon>Bacteria</taxon>
        <taxon>Pseudomonadati</taxon>
        <taxon>Pseudomonadota</taxon>
        <taxon>Betaproteobacteria</taxon>
        <taxon>Burkholderiales</taxon>
        <taxon>Comamonadaceae</taxon>
        <taxon>Hydrogenophaga</taxon>
    </lineage>
</organism>
<evidence type="ECO:0000313" key="2">
    <source>
        <dbReference type="Proteomes" id="UP000028878"/>
    </source>
</evidence>
<dbReference type="RefSeq" id="WP_009518832.1">
    <property type="nucleotide sequence ID" value="NZ_CCAE010000001.1"/>
</dbReference>
<keyword evidence="1" id="KW-0812">Transmembrane</keyword>
<reference evidence="2" key="1">
    <citation type="submission" date="2014-11" db="EMBL/GenBank/DDBJ databases">
        <title>Draft genome sequence of Hydrogenophaga intermedia S1.</title>
        <authorList>
            <person name="Gan H.M."/>
            <person name="Chew T.H."/>
            <person name="Stolz A."/>
        </authorList>
    </citation>
    <scope>NUCLEOTIDE SEQUENCE [LARGE SCALE GENOMIC DNA]</scope>
    <source>
        <strain evidence="2">S1</strain>
    </source>
</reference>